<keyword evidence="1" id="KW-0472">Membrane</keyword>
<organism evidence="2">
    <name type="scientific">Singulisphaera sp. Ch08</name>
    <dbReference type="NCBI Taxonomy" id="3120278"/>
    <lineage>
        <taxon>Bacteria</taxon>
        <taxon>Pseudomonadati</taxon>
        <taxon>Planctomycetota</taxon>
        <taxon>Planctomycetia</taxon>
        <taxon>Isosphaerales</taxon>
        <taxon>Isosphaeraceae</taxon>
        <taxon>Singulisphaera</taxon>
    </lineage>
</organism>
<feature type="transmembrane region" description="Helical" evidence="1">
    <location>
        <begin position="6"/>
        <end position="24"/>
    </location>
</feature>
<name>A0AAU7CDA5_9BACT</name>
<proteinExistence type="predicted"/>
<protein>
    <recommendedName>
        <fullName evidence="3">LPXTG cell wall anchor domain-containing protein</fullName>
    </recommendedName>
</protein>
<dbReference type="AlphaFoldDB" id="A0AAU7CDA5"/>
<keyword evidence="1" id="KW-0812">Transmembrane</keyword>
<keyword evidence="1" id="KW-1133">Transmembrane helix</keyword>
<gene>
    <name evidence="2" type="ORF">V5E97_32765</name>
</gene>
<accession>A0AAU7CDA5</accession>
<dbReference type="RefSeq" id="WP_406695783.1">
    <property type="nucleotide sequence ID" value="NZ_CP155447.1"/>
</dbReference>
<evidence type="ECO:0000313" key="2">
    <source>
        <dbReference type="EMBL" id="XBH03043.1"/>
    </source>
</evidence>
<reference evidence="2" key="1">
    <citation type="submission" date="2024-05" db="EMBL/GenBank/DDBJ databases">
        <title>Planctomycetes of the genus Singulisphaera possess chitinolytic capabilities.</title>
        <authorList>
            <person name="Ivanova A."/>
        </authorList>
    </citation>
    <scope>NUCLEOTIDE SEQUENCE</scope>
    <source>
        <strain evidence="2">Ch08T</strain>
    </source>
</reference>
<dbReference type="EMBL" id="CP155447">
    <property type="protein sequence ID" value="XBH03043.1"/>
    <property type="molecule type" value="Genomic_DNA"/>
</dbReference>
<evidence type="ECO:0008006" key="3">
    <source>
        <dbReference type="Google" id="ProtNLM"/>
    </source>
</evidence>
<sequence length="41" mass="4757">MVNDPWVFFGVSGAIVAYLLYMMIRRRKGERPGSLDREPDL</sequence>
<evidence type="ECO:0000256" key="1">
    <source>
        <dbReference type="SAM" id="Phobius"/>
    </source>
</evidence>